<dbReference type="InterPro" id="IPR036366">
    <property type="entry name" value="PGBDSf"/>
</dbReference>
<dbReference type="GeneID" id="43759327"/>
<dbReference type="InterPro" id="IPR002477">
    <property type="entry name" value="Peptidoglycan-bd-like"/>
</dbReference>
<dbReference type="InterPro" id="IPR051056">
    <property type="entry name" value="Glycosyl_Hydrolase_73"/>
</dbReference>
<evidence type="ECO:0000256" key="1">
    <source>
        <dbReference type="ARBA" id="ARBA00022801"/>
    </source>
</evidence>
<dbReference type="Pfam" id="PF01471">
    <property type="entry name" value="PG_binding_1"/>
    <property type="match status" value="1"/>
</dbReference>
<evidence type="ECO:0000259" key="2">
    <source>
        <dbReference type="SMART" id="SM00047"/>
    </source>
</evidence>
<gene>
    <name evidence="3" type="ORF">SAMN04487909_1552</name>
</gene>
<dbReference type="PRINTS" id="PR01002">
    <property type="entry name" value="FLGFLGJ"/>
</dbReference>
<organism evidence="3 4">
    <name type="scientific">Aneurinibacillus migulanus</name>
    <name type="common">Bacillus migulanus</name>
    <dbReference type="NCBI Taxonomy" id="47500"/>
    <lineage>
        <taxon>Bacteria</taxon>
        <taxon>Bacillati</taxon>
        <taxon>Bacillota</taxon>
        <taxon>Bacilli</taxon>
        <taxon>Bacillales</taxon>
        <taxon>Paenibacillaceae</taxon>
        <taxon>Aneurinibacillus group</taxon>
        <taxon>Aneurinibacillus</taxon>
    </lineage>
</organism>
<dbReference type="InterPro" id="IPR002901">
    <property type="entry name" value="MGlyc_endo_b_GlcNAc-like_dom"/>
</dbReference>
<reference evidence="3 4" key="1">
    <citation type="submission" date="2016-10" db="EMBL/GenBank/DDBJ databases">
        <authorList>
            <person name="de Groot N.N."/>
        </authorList>
    </citation>
    <scope>NUCLEOTIDE SEQUENCE [LARGE SCALE GENOMIC DNA]</scope>
    <source>
        <strain evidence="3 4">DSM 2895</strain>
    </source>
</reference>
<dbReference type="InterPro" id="IPR036365">
    <property type="entry name" value="PGBD-like_sf"/>
</dbReference>
<name>A0A1G9BU94_ANEMI</name>
<dbReference type="SMART" id="SM00047">
    <property type="entry name" value="LYZ2"/>
    <property type="match status" value="1"/>
</dbReference>
<proteinExistence type="predicted"/>
<accession>A0A1G9BU94</accession>
<protein>
    <submittedName>
        <fullName evidence="3">Flagellum-specific peptidoglycan hydrolase FlgJ</fullName>
    </submittedName>
</protein>
<dbReference type="GO" id="GO:0004040">
    <property type="term" value="F:amidase activity"/>
    <property type="evidence" value="ECO:0007669"/>
    <property type="project" value="InterPro"/>
</dbReference>
<dbReference type="Pfam" id="PF01832">
    <property type="entry name" value="Glucosaminidase"/>
    <property type="match status" value="1"/>
</dbReference>
<dbReference type="RefSeq" id="WP_052812214.1">
    <property type="nucleotide sequence ID" value="NZ_BJOA01000377.1"/>
</dbReference>
<dbReference type="PANTHER" id="PTHR33308:SF10">
    <property type="entry name" value="EXO-GLUCOSAMINIDASE LYTG"/>
    <property type="match status" value="1"/>
</dbReference>
<feature type="domain" description="Mannosyl-glycoprotein endo-beta-N-acetylglucosamidase-like" evidence="2">
    <location>
        <begin position="2"/>
        <end position="148"/>
    </location>
</feature>
<evidence type="ECO:0000313" key="4">
    <source>
        <dbReference type="Proteomes" id="UP000182836"/>
    </source>
</evidence>
<dbReference type="AlphaFoldDB" id="A0A1G9BU94"/>
<keyword evidence="1 3" id="KW-0378">Hydrolase</keyword>
<dbReference type="Proteomes" id="UP000182836">
    <property type="component" value="Unassembled WGS sequence"/>
</dbReference>
<dbReference type="Gene3D" id="1.10.530.10">
    <property type="match status" value="1"/>
</dbReference>
<evidence type="ECO:0000313" key="3">
    <source>
        <dbReference type="EMBL" id="SDK42953.1"/>
    </source>
</evidence>
<dbReference type="PANTHER" id="PTHR33308">
    <property type="entry name" value="PEPTIDOGLYCAN HYDROLASE FLGJ"/>
    <property type="match status" value="1"/>
</dbReference>
<dbReference type="OrthoDB" id="977752at2"/>
<sequence length="340" mass="36908">MTQNEFIEAIGQAAQADMKRTGILASLTVAQACLESTWGKSGLATKGKNLFGIKGKGPAGSITMPTYEWERGQKIKINAAFRKYNTWAESIADHSALFLRLSRYKNLIGEKDYKRACQKVQQDGYATDPEYTKKLINLIEKYKLYRFDQASSSSNTSTSSTTLRLNSRGDAVKSLQEKLNKLGFSVGAADGIFGRKTEEALRAFQKANNPPLAIDGICGPATKTLLGKTVTVSRPGTSVGTVTDSKEPTCRIVVNGAKLDAPGIIRDNLSYLPVRAMGNAAGVAVGFCNGKATLGKRKLETTIIIGETGYAQSREIAEVLGYNLEWKQATREVIFTKGKK</sequence>
<dbReference type="EMBL" id="FNED01000055">
    <property type="protein sequence ID" value="SDK42953.1"/>
    <property type="molecule type" value="Genomic_DNA"/>
</dbReference>
<dbReference type="Gene3D" id="4.10.80.30">
    <property type="entry name" value="DNA polymerase, domain 6"/>
    <property type="match status" value="1"/>
</dbReference>
<dbReference type="SUPFAM" id="SSF47090">
    <property type="entry name" value="PGBD-like"/>
    <property type="match status" value="1"/>
</dbReference>
<dbReference type="Gene3D" id="1.10.101.10">
    <property type="entry name" value="PGBD-like superfamily/PGBD"/>
    <property type="match status" value="1"/>
</dbReference>